<dbReference type="PANTHER" id="PTHR30188:SF4">
    <property type="entry name" value="PROTEIN TRIGALACTOSYLDIACYLGLYCEROL 1, CHLOROPLASTIC"/>
    <property type="match status" value="1"/>
</dbReference>
<dbReference type="GO" id="GO:0043190">
    <property type="term" value="C:ATP-binding cassette (ABC) transporter complex"/>
    <property type="evidence" value="ECO:0007669"/>
    <property type="project" value="InterPro"/>
</dbReference>
<comment type="function">
    <text evidence="1">Could be part of an ABC transporter complex.</text>
</comment>
<protein>
    <submittedName>
        <fullName evidence="9">ABC transporter permease</fullName>
    </submittedName>
</protein>
<evidence type="ECO:0000256" key="5">
    <source>
        <dbReference type="ARBA" id="ARBA00022692"/>
    </source>
</evidence>
<keyword evidence="8" id="KW-1003">Cell membrane</keyword>
<dbReference type="NCBIfam" id="TIGR00056">
    <property type="entry name" value="MlaE family lipid ABC transporter permease subunit"/>
    <property type="match status" value="1"/>
</dbReference>
<organism evidence="9">
    <name type="scientific">Candidatus Tisiphia endosymbiont of Sergentomyia squamirostris</name>
    <dbReference type="NCBI Taxonomy" id="3113639"/>
    <lineage>
        <taxon>Bacteria</taxon>
        <taxon>Pseudomonadati</taxon>
        <taxon>Pseudomonadota</taxon>
        <taxon>Alphaproteobacteria</taxon>
        <taxon>Rickettsiales</taxon>
        <taxon>Rickettsiaceae</taxon>
        <taxon>Rickettsieae</taxon>
        <taxon>Candidatus Tisiphia</taxon>
    </lineage>
</organism>
<dbReference type="InterPro" id="IPR003453">
    <property type="entry name" value="ABC_MlaE_roteobac"/>
</dbReference>
<keyword evidence="5 8" id="KW-0812">Transmembrane</keyword>
<evidence type="ECO:0000256" key="2">
    <source>
        <dbReference type="ARBA" id="ARBA00004141"/>
    </source>
</evidence>
<evidence type="ECO:0000313" key="9">
    <source>
        <dbReference type="EMBL" id="BFD46261.1"/>
    </source>
</evidence>
<reference evidence="9" key="1">
    <citation type="submission" date="2024-01" db="EMBL/GenBank/DDBJ databases">
        <title>Sequencing the genomes of a sandfly, Sergentomyia squamirostris, and its two endosymbionts.</title>
        <authorList>
            <person name="Itokawa K."/>
            <person name="Sanjoba C."/>
        </authorList>
    </citation>
    <scope>NUCLEOTIDE SEQUENCE</scope>
    <source>
        <strain evidence="9">RiSSQ</strain>
    </source>
</reference>
<keyword evidence="4" id="KW-0813">Transport</keyword>
<proteinExistence type="inferred from homology"/>
<comment type="subcellular location">
    <subcellularLocation>
        <location evidence="8">Cell inner membrane</location>
        <topology evidence="8">Multi-pass membrane protein</topology>
    </subcellularLocation>
    <subcellularLocation>
        <location evidence="2">Membrane</location>
        <topology evidence="2">Multi-pass membrane protein</topology>
    </subcellularLocation>
</comment>
<evidence type="ECO:0000256" key="1">
    <source>
        <dbReference type="ARBA" id="ARBA00003787"/>
    </source>
</evidence>
<dbReference type="AlphaFoldDB" id="A0AAT9G8W8"/>
<dbReference type="Pfam" id="PF02405">
    <property type="entry name" value="MlaE"/>
    <property type="match status" value="1"/>
</dbReference>
<feature type="transmembrane region" description="Helical" evidence="8">
    <location>
        <begin position="51"/>
        <end position="72"/>
    </location>
</feature>
<dbReference type="PANTHER" id="PTHR30188">
    <property type="entry name" value="ABC TRANSPORTER PERMEASE PROTEIN-RELATED"/>
    <property type="match status" value="1"/>
</dbReference>
<feature type="transmembrane region" description="Helical" evidence="8">
    <location>
        <begin position="198"/>
        <end position="218"/>
    </location>
</feature>
<feature type="transmembrane region" description="Helical" evidence="8">
    <location>
        <begin position="148"/>
        <end position="173"/>
    </location>
</feature>
<accession>A0AAT9G8W8</accession>
<feature type="transmembrane region" description="Helical" evidence="8">
    <location>
        <begin position="230"/>
        <end position="252"/>
    </location>
</feature>
<evidence type="ECO:0000256" key="8">
    <source>
        <dbReference type="RuleBase" id="RU362044"/>
    </source>
</evidence>
<comment type="similarity">
    <text evidence="3 8">Belongs to the MlaE permease family.</text>
</comment>
<dbReference type="EMBL" id="AP029170">
    <property type="protein sequence ID" value="BFD46261.1"/>
    <property type="molecule type" value="Genomic_DNA"/>
</dbReference>
<dbReference type="InterPro" id="IPR030802">
    <property type="entry name" value="Permease_MalE"/>
</dbReference>
<evidence type="ECO:0000256" key="6">
    <source>
        <dbReference type="ARBA" id="ARBA00022989"/>
    </source>
</evidence>
<evidence type="ECO:0000256" key="4">
    <source>
        <dbReference type="ARBA" id="ARBA00022448"/>
    </source>
</evidence>
<name>A0AAT9G8W8_9RICK</name>
<dbReference type="GO" id="GO:0005548">
    <property type="term" value="F:phospholipid transporter activity"/>
    <property type="evidence" value="ECO:0007669"/>
    <property type="project" value="TreeGrafter"/>
</dbReference>
<evidence type="ECO:0000256" key="3">
    <source>
        <dbReference type="ARBA" id="ARBA00007556"/>
    </source>
</evidence>
<evidence type="ECO:0000256" key="7">
    <source>
        <dbReference type="ARBA" id="ARBA00023136"/>
    </source>
</evidence>
<keyword evidence="6 8" id="KW-1133">Transmembrane helix</keyword>
<sequence>MILDTVNLLGKHTIGFARTIGVFSLFTITGVTSIFKRPLYYNLVLKQLLSIGFYSLPVVAMTTFFSGAVLALQSYTGFSRFSAESSIATVVILSITRELGPVLAGLMVAGRVGASIAAEIATMRVTEQIDALYTLSTDPIKYLVFPRVLAAVITLPCLVLIGDILGVMGGYLVSVYKLDFNSFNYITNSFKFLEPIDVISGLVKAAVFGFIISIVSCYSGYYSGTGAKGVGTATTSAVVNSSVLILISNYLITELFFKV</sequence>
<feature type="transmembrane region" description="Helical" evidence="8">
    <location>
        <begin position="20"/>
        <end position="39"/>
    </location>
</feature>
<gene>
    <name evidence="9" type="ORF">DMENIID0002_09070</name>
</gene>
<keyword evidence="8" id="KW-0997">Cell inner membrane</keyword>
<keyword evidence="7 8" id="KW-0472">Membrane</keyword>